<protein>
    <submittedName>
        <fullName evidence="4">Curlin</fullName>
    </submittedName>
</protein>
<dbReference type="AlphaFoldDB" id="A0A3A6UL45"/>
<name>A0A3A6UL45_9GAMM</name>
<keyword evidence="5" id="KW-1185">Reference proteome</keyword>
<dbReference type="GO" id="GO:0007155">
    <property type="term" value="P:cell adhesion"/>
    <property type="evidence" value="ECO:0007669"/>
    <property type="project" value="InterPro"/>
</dbReference>
<evidence type="ECO:0000256" key="2">
    <source>
        <dbReference type="ARBA" id="ARBA00022729"/>
    </source>
</evidence>
<proteinExistence type="inferred from homology"/>
<comment type="similarity">
    <text evidence="1">Belongs to the CsgA/CsgB family.</text>
</comment>
<gene>
    <name evidence="4" type="ORF">D5R81_05765</name>
</gene>
<evidence type="ECO:0000313" key="5">
    <source>
        <dbReference type="Proteomes" id="UP000273022"/>
    </source>
</evidence>
<evidence type="ECO:0000256" key="3">
    <source>
        <dbReference type="SAM" id="SignalP"/>
    </source>
</evidence>
<dbReference type="Proteomes" id="UP000273022">
    <property type="component" value="Unassembled WGS sequence"/>
</dbReference>
<dbReference type="OrthoDB" id="6843266at2"/>
<dbReference type="InterPro" id="IPR009742">
    <property type="entry name" value="Curlin_rpt"/>
</dbReference>
<sequence length="144" mass="15755">MRKLLPLSLITALFMTTPNAVKAEDTFSEAQDIAISLPLESLLFSANRENLISLLQSGSHNNAHLLQIGSQNKMELEQSGDNNFSELMQIGNGNEVELSQLGDNNHGSIIQVGQDNLIQIQQFGNSGFIINQVAENAVLSIEQY</sequence>
<evidence type="ECO:0000256" key="1">
    <source>
        <dbReference type="ARBA" id="ARBA00009766"/>
    </source>
</evidence>
<reference evidence="4 5" key="1">
    <citation type="submission" date="2018-09" db="EMBL/GenBank/DDBJ databases">
        <title>Phylogeny of the Shewanellaceae, and recommendation for two new genera, Pseudoshewanella and Parashewanella.</title>
        <authorList>
            <person name="Wang G."/>
        </authorList>
    </citation>
    <scope>NUCLEOTIDE SEQUENCE [LARGE SCALE GENOMIC DNA]</scope>
    <source>
        <strain evidence="4 5">KCTC 22492</strain>
    </source>
</reference>
<feature type="signal peptide" evidence="3">
    <location>
        <begin position="1"/>
        <end position="23"/>
    </location>
</feature>
<dbReference type="GO" id="GO:0009289">
    <property type="term" value="C:pilus"/>
    <property type="evidence" value="ECO:0007669"/>
    <property type="project" value="InterPro"/>
</dbReference>
<accession>A0A3A6UL45</accession>
<feature type="chain" id="PRO_5017255722" evidence="3">
    <location>
        <begin position="24"/>
        <end position="144"/>
    </location>
</feature>
<dbReference type="RefSeq" id="WP_121852702.1">
    <property type="nucleotide sequence ID" value="NZ_CP037952.1"/>
</dbReference>
<dbReference type="Pfam" id="PF07012">
    <property type="entry name" value="Curlin_rpt"/>
    <property type="match status" value="2"/>
</dbReference>
<comment type="caution">
    <text evidence="4">The sequence shown here is derived from an EMBL/GenBank/DDBJ whole genome shotgun (WGS) entry which is preliminary data.</text>
</comment>
<dbReference type="EMBL" id="QYYH01000025">
    <property type="protein sequence ID" value="RJY18342.1"/>
    <property type="molecule type" value="Genomic_DNA"/>
</dbReference>
<organism evidence="4 5">
    <name type="scientific">Parashewanella spongiae</name>
    <dbReference type="NCBI Taxonomy" id="342950"/>
    <lineage>
        <taxon>Bacteria</taxon>
        <taxon>Pseudomonadati</taxon>
        <taxon>Pseudomonadota</taxon>
        <taxon>Gammaproteobacteria</taxon>
        <taxon>Alteromonadales</taxon>
        <taxon>Shewanellaceae</taxon>
        <taxon>Parashewanella</taxon>
    </lineage>
</organism>
<evidence type="ECO:0000313" key="4">
    <source>
        <dbReference type="EMBL" id="RJY18342.1"/>
    </source>
</evidence>
<keyword evidence="2 3" id="KW-0732">Signal</keyword>